<reference evidence="2 3" key="1">
    <citation type="submission" date="2017-06" db="EMBL/GenBank/DDBJ databases">
        <authorList>
            <person name="Kim H.J."/>
            <person name="Triplett B.A."/>
        </authorList>
    </citation>
    <scope>NUCLEOTIDE SEQUENCE [LARGE SCALE GENOMIC DNA]</scope>
    <source>
        <strain evidence="2 3">DSM 43151</strain>
    </source>
</reference>
<keyword evidence="3" id="KW-1185">Reference proteome</keyword>
<evidence type="ECO:0000313" key="2">
    <source>
        <dbReference type="EMBL" id="SNT10417.1"/>
    </source>
</evidence>
<feature type="transmembrane region" description="Helical" evidence="1">
    <location>
        <begin position="62"/>
        <end position="86"/>
    </location>
</feature>
<dbReference type="InterPro" id="IPR046151">
    <property type="entry name" value="DUF6153"/>
</dbReference>
<protein>
    <submittedName>
        <fullName evidence="2">Uncharacterized protein</fullName>
    </submittedName>
</protein>
<gene>
    <name evidence="2" type="ORF">SAMN06264365_13935</name>
</gene>
<accession>A0A239JWU1</accession>
<dbReference type="EMBL" id="FZNR01000039">
    <property type="protein sequence ID" value="SNT10417.1"/>
    <property type="molecule type" value="Genomic_DNA"/>
</dbReference>
<dbReference type="Pfam" id="PF19650">
    <property type="entry name" value="DUF6153"/>
    <property type="match status" value="1"/>
</dbReference>
<name>A0A239JWU1_9ACTN</name>
<dbReference type="AlphaFoldDB" id="A0A239JWU1"/>
<dbReference type="Proteomes" id="UP000198415">
    <property type="component" value="Unassembled WGS sequence"/>
</dbReference>
<sequence length="124" mass="12403">MLLLSTVLGLAFMHTLGHSGLQGATAGTAMANLTAAATPAVEAFIADPCPDGHCDGHGQHGAWSVCSAILTALAAVILAMVALLLAARRGPGVAPATMARRSGPRAPPRSRTGLTLASTAVLRI</sequence>
<evidence type="ECO:0000256" key="1">
    <source>
        <dbReference type="SAM" id="Phobius"/>
    </source>
</evidence>
<organism evidence="2 3">
    <name type="scientific">Actinoplanes regularis</name>
    <dbReference type="NCBI Taxonomy" id="52697"/>
    <lineage>
        <taxon>Bacteria</taxon>
        <taxon>Bacillati</taxon>
        <taxon>Actinomycetota</taxon>
        <taxon>Actinomycetes</taxon>
        <taxon>Micromonosporales</taxon>
        <taxon>Micromonosporaceae</taxon>
        <taxon>Actinoplanes</taxon>
    </lineage>
</organism>
<keyword evidence="1" id="KW-0472">Membrane</keyword>
<proteinExistence type="predicted"/>
<keyword evidence="1" id="KW-1133">Transmembrane helix</keyword>
<keyword evidence="1" id="KW-0812">Transmembrane</keyword>
<evidence type="ECO:0000313" key="3">
    <source>
        <dbReference type="Proteomes" id="UP000198415"/>
    </source>
</evidence>